<dbReference type="EMBL" id="JAQNCK010000024">
    <property type="protein sequence ID" value="MDC0828767.1"/>
    <property type="molecule type" value="Genomic_DNA"/>
</dbReference>
<dbReference type="AlphaFoldDB" id="A0AAW6FU64"/>
<dbReference type="Proteomes" id="UP001220658">
    <property type="component" value="Unassembled WGS sequence"/>
</dbReference>
<reference evidence="1" key="1">
    <citation type="submission" date="2023-01" db="EMBL/GenBank/DDBJ databases">
        <title>Human gut microbiome strain richness.</title>
        <authorList>
            <person name="Chen-Liaw A."/>
        </authorList>
    </citation>
    <scope>NUCLEOTIDE SEQUENCE</scope>
    <source>
        <strain evidence="1">D55st1_G4_D55t1_190419</strain>
    </source>
</reference>
<comment type="caution">
    <text evidence="1">The sequence shown here is derived from an EMBL/GenBank/DDBJ whole genome shotgun (WGS) entry which is preliminary data.</text>
</comment>
<name>A0AAW6FU64_9FIRM</name>
<accession>A0AAW6FU64</accession>
<organism evidence="1 2">
    <name type="scientific">Faecalitalea cylindroides</name>
    <dbReference type="NCBI Taxonomy" id="39483"/>
    <lineage>
        <taxon>Bacteria</taxon>
        <taxon>Bacillati</taxon>
        <taxon>Bacillota</taxon>
        <taxon>Erysipelotrichia</taxon>
        <taxon>Erysipelotrichales</taxon>
        <taxon>Erysipelotrichaceae</taxon>
        <taxon>Faecalitalea</taxon>
    </lineage>
</organism>
<evidence type="ECO:0000313" key="1">
    <source>
        <dbReference type="EMBL" id="MDC0828767.1"/>
    </source>
</evidence>
<protein>
    <submittedName>
        <fullName evidence="1">Uncharacterized protein</fullName>
    </submittedName>
</protein>
<sequence>MKTVILIFFHILCAWYPDFFRMAKPDAIEYKSIIPINDQPDQVGIPNPFLDDI</sequence>
<dbReference type="RefSeq" id="WP_195191541.1">
    <property type="nucleotide sequence ID" value="NZ_JADMUL010000024.1"/>
</dbReference>
<proteinExistence type="predicted"/>
<gene>
    <name evidence="1" type="ORF">POG00_08570</name>
</gene>
<evidence type="ECO:0000313" key="2">
    <source>
        <dbReference type="Proteomes" id="UP001220658"/>
    </source>
</evidence>